<dbReference type="AlphaFoldDB" id="A0AAD6SET6"/>
<gene>
    <name evidence="2" type="ORF">C8F04DRAFT_1190558</name>
</gene>
<feature type="region of interest" description="Disordered" evidence="1">
    <location>
        <begin position="1"/>
        <end position="48"/>
    </location>
</feature>
<proteinExistence type="predicted"/>
<reference evidence="2" key="1">
    <citation type="submission" date="2023-03" db="EMBL/GenBank/DDBJ databases">
        <title>Massive genome expansion in bonnet fungi (Mycena s.s.) driven by repeated elements and novel gene families across ecological guilds.</title>
        <authorList>
            <consortium name="Lawrence Berkeley National Laboratory"/>
            <person name="Harder C.B."/>
            <person name="Miyauchi S."/>
            <person name="Viragh M."/>
            <person name="Kuo A."/>
            <person name="Thoen E."/>
            <person name="Andreopoulos B."/>
            <person name="Lu D."/>
            <person name="Skrede I."/>
            <person name="Drula E."/>
            <person name="Henrissat B."/>
            <person name="Morin E."/>
            <person name="Kohler A."/>
            <person name="Barry K."/>
            <person name="LaButti K."/>
            <person name="Morin E."/>
            <person name="Salamov A."/>
            <person name="Lipzen A."/>
            <person name="Mereny Z."/>
            <person name="Hegedus B."/>
            <person name="Baldrian P."/>
            <person name="Stursova M."/>
            <person name="Weitz H."/>
            <person name="Taylor A."/>
            <person name="Grigoriev I.V."/>
            <person name="Nagy L.G."/>
            <person name="Martin F."/>
            <person name="Kauserud H."/>
        </authorList>
    </citation>
    <scope>NUCLEOTIDE SEQUENCE</scope>
    <source>
        <strain evidence="2">CBHHK200</strain>
    </source>
</reference>
<accession>A0AAD6SET6</accession>
<name>A0AAD6SET6_9AGAR</name>
<evidence type="ECO:0000313" key="2">
    <source>
        <dbReference type="EMBL" id="KAJ7026353.1"/>
    </source>
</evidence>
<sequence>MLFEGPSPRTFSARSDNVSAVPSSLNNEVNIESDKATTAEAAPSTQSDTEFWPMSNEEIAFFLAAYPAEGNTLVDLGAPFNSERRPIILREIHQYSPSRPCLRTILQNSSAFTFAEPASTPDTSTEFFVAPAAPDNYSLWALPPVSTNSPLTSIEEPLDTVSSSSTLPKKRRRDEVDLANILEPGSVRSRKASVRKGLAKISIPRGLKHTRGNLALKG</sequence>
<dbReference type="Proteomes" id="UP001218188">
    <property type="component" value="Unassembled WGS sequence"/>
</dbReference>
<evidence type="ECO:0000256" key="1">
    <source>
        <dbReference type="SAM" id="MobiDB-lite"/>
    </source>
</evidence>
<protein>
    <submittedName>
        <fullName evidence="2">Uncharacterized protein</fullName>
    </submittedName>
</protein>
<keyword evidence="3" id="KW-1185">Reference proteome</keyword>
<dbReference type="EMBL" id="JARJCM010000139">
    <property type="protein sequence ID" value="KAJ7026353.1"/>
    <property type="molecule type" value="Genomic_DNA"/>
</dbReference>
<feature type="compositionally biased region" description="Polar residues" evidence="1">
    <location>
        <begin position="9"/>
        <end position="30"/>
    </location>
</feature>
<comment type="caution">
    <text evidence="2">The sequence shown here is derived from an EMBL/GenBank/DDBJ whole genome shotgun (WGS) entry which is preliminary data.</text>
</comment>
<evidence type="ECO:0000313" key="3">
    <source>
        <dbReference type="Proteomes" id="UP001218188"/>
    </source>
</evidence>
<organism evidence="2 3">
    <name type="scientific">Mycena alexandri</name>
    <dbReference type="NCBI Taxonomy" id="1745969"/>
    <lineage>
        <taxon>Eukaryota</taxon>
        <taxon>Fungi</taxon>
        <taxon>Dikarya</taxon>
        <taxon>Basidiomycota</taxon>
        <taxon>Agaricomycotina</taxon>
        <taxon>Agaricomycetes</taxon>
        <taxon>Agaricomycetidae</taxon>
        <taxon>Agaricales</taxon>
        <taxon>Marasmiineae</taxon>
        <taxon>Mycenaceae</taxon>
        <taxon>Mycena</taxon>
    </lineage>
</organism>